<evidence type="ECO:0000256" key="1">
    <source>
        <dbReference type="ARBA" id="ARBA00001917"/>
    </source>
</evidence>
<dbReference type="GO" id="GO:0005737">
    <property type="term" value="C:cytoplasm"/>
    <property type="evidence" value="ECO:0007669"/>
    <property type="project" value="InterPro"/>
</dbReference>
<dbReference type="InterPro" id="IPR005720">
    <property type="entry name" value="Dihydroorotate_DH_cat"/>
</dbReference>
<dbReference type="PANTHER" id="PTHR48109">
    <property type="entry name" value="DIHYDROOROTATE DEHYDROGENASE (QUINONE), MITOCHONDRIAL-RELATED"/>
    <property type="match status" value="1"/>
</dbReference>
<dbReference type="Pfam" id="PF01180">
    <property type="entry name" value="DHO_dh"/>
    <property type="match status" value="1"/>
</dbReference>
<dbReference type="Gene3D" id="3.20.20.70">
    <property type="entry name" value="Aldolase class I"/>
    <property type="match status" value="1"/>
</dbReference>
<dbReference type="GO" id="GO:0006207">
    <property type="term" value="P:'de novo' pyrimidine nucleobase biosynthetic process"/>
    <property type="evidence" value="ECO:0007669"/>
    <property type="project" value="TreeGrafter"/>
</dbReference>
<evidence type="ECO:0000313" key="8">
    <source>
        <dbReference type="EMBL" id="REF30975.1"/>
    </source>
</evidence>
<evidence type="ECO:0000256" key="2">
    <source>
        <dbReference type="ARBA" id="ARBA00004725"/>
    </source>
</evidence>
<feature type="domain" description="Dihydroorotate dehydrogenase catalytic" evidence="7">
    <location>
        <begin position="16"/>
        <end position="309"/>
    </location>
</feature>
<keyword evidence="9" id="KW-1185">Reference proteome</keyword>
<protein>
    <submittedName>
        <fullName evidence="8">Dihydroorotate dehydrogenase (NAD+) catalytic subunit</fullName>
    </submittedName>
</protein>
<reference evidence="8 9" key="1">
    <citation type="submission" date="2018-08" db="EMBL/GenBank/DDBJ databases">
        <title>Sequencing the genomes of 1000 actinobacteria strains.</title>
        <authorList>
            <person name="Klenk H.-P."/>
        </authorList>
    </citation>
    <scope>NUCLEOTIDE SEQUENCE [LARGE SCALE GENOMIC DNA]</scope>
    <source>
        <strain evidence="8 9">DSM 22967</strain>
    </source>
</reference>
<dbReference type="GO" id="GO:0004152">
    <property type="term" value="F:dihydroorotate dehydrogenase activity"/>
    <property type="evidence" value="ECO:0007669"/>
    <property type="project" value="InterPro"/>
</dbReference>
<evidence type="ECO:0000313" key="9">
    <source>
        <dbReference type="Proteomes" id="UP000256253"/>
    </source>
</evidence>
<dbReference type="Proteomes" id="UP000256253">
    <property type="component" value="Unassembled WGS sequence"/>
</dbReference>
<dbReference type="InterPro" id="IPR013785">
    <property type="entry name" value="Aldolase_TIM"/>
</dbReference>
<comment type="pathway">
    <text evidence="2">Pyrimidine metabolism; UMP biosynthesis via de novo pathway.</text>
</comment>
<keyword evidence="5" id="KW-0665">Pyrimidine biosynthesis</keyword>
<proteinExistence type="predicted"/>
<dbReference type="InterPro" id="IPR012135">
    <property type="entry name" value="Dihydroorotate_DH_1_2"/>
</dbReference>
<dbReference type="UniPathway" id="UPA00070"/>
<evidence type="ECO:0000256" key="5">
    <source>
        <dbReference type="ARBA" id="ARBA00022975"/>
    </source>
</evidence>
<dbReference type="InterPro" id="IPR050074">
    <property type="entry name" value="DHO_dehydrogenase"/>
</dbReference>
<accession>A0A3D9UWK0</accession>
<evidence type="ECO:0000256" key="4">
    <source>
        <dbReference type="ARBA" id="ARBA00022643"/>
    </source>
</evidence>
<dbReference type="EMBL" id="QTUA01000001">
    <property type="protein sequence ID" value="REF30975.1"/>
    <property type="molecule type" value="Genomic_DNA"/>
</dbReference>
<comment type="cofactor">
    <cofactor evidence="1">
        <name>FMN</name>
        <dbReference type="ChEBI" id="CHEBI:58210"/>
    </cofactor>
</comment>
<keyword evidence="4" id="KW-0288">FMN</keyword>
<dbReference type="PANTHER" id="PTHR48109:SF1">
    <property type="entry name" value="DIHYDROOROTATE DEHYDROGENASE (FUMARATE)"/>
    <property type="match status" value="1"/>
</dbReference>
<keyword evidence="6" id="KW-0560">Oxidoreductase</keyword>
<dbReference type="PIRSF" id="PIRSF000164">
    <property type="entry name" value="DHO_oxidase"/>
    <property type="match status" value="1"/>
</dbReference>
<dbReference type="AlphaFoldDB" id="A0A3D9UWK0"/>
<evidence type="ECO:0000259" key="7">
    <source>
        <dbReference type="Pfam" id="PF01180"/>
    </source>
</evidence>
<evidence type="ECO:0000256" key="3">
    <source>
        <dbReference type="ARBA" id="ARBA00022630"/>
    </source>
</evidence>
<keyword evidence="3" id="KW-0285">Flavoprotein</keyword>
<comment type="caution">
    <text evidence="8">The sequence shown here is derived from an EMBL/GenBank/DDBJ whole genome shotgun (WGS) entry which is preliminary data.</text>
</comment>
<dbReference type="SUPFAM" id="SSF51395">
    <property type="entry name" value="FMN-linked oxidoreductases"/>
    <property type="match status" value="1"/>
</dbReference>
<sequence length="328" mass="33727">MSLPTLPRGATPRDPLAVDVGGLRLDSPVLGASGCVGFGRELARLGVAGDLAGFVTPSMTATTRPAARRGVLRESASGLLAPTDRPSLGVDRLRPAALPWDAEQVPQVIVSIAGTTIGEYAEVAQGLRRNTLMRKVAAVEINLACPDAKNSDKLFSHDEFQATKAVARVREELPRSMPLFAKLSADVTDITEVARGCVKAGATAIVVGSPLRAIGRPTGQNLRADVGAPDGGLSGPAILPITLRAIWDLRAAVRSGRLAPVHLVAVGGVAGAADTLAAFAVGATAVQLGTALLHDPSSPRKLVDGLRAHLSDNGIESFLDIVGAAHEG</sequence>
<evidence type="ECO:0000256" key="6">
    <source>
        <dbReference type="ARBA" id="ARBA00023002"/>
    </source>
</evidence>
<dbReference type="RefSeq" id="WP_115922888.1">
    <property type="nucleotide sequence ID" value="NZ_QTUA01000001.1"/>
</dbReference>
<dbReference type="OrthoDB" id="9794954at2"/>
<organism evidence="8 9">
    <name type="scientific">Calidifontibacter indicus</name>
    <dbReference type="NCBI Taxonomy" id="419650"/>
    <lineage>
        <taxon>Bacteria</taxon>
        <taxon>Bacillati</taxon>
        <taxon>Actinomycetota</taxon>
        <taxon>Actinomycetes</taxon>
        <taxon>Micrococcales</taxon>
        <taxon>Dermacoccaceae</taxon>
        <taxon>Calidifontibacter</taxon>
    </lineage>
</organism>
<gene>
    <name evidence="8" type="ORF">DFJ65_2013</name>
</gene>
<name>A0A3D9UWK0_9MICO</name>
<dbReference type="GO" id="GO:0044205">
    <property type="term" value="P:'de novo' UMP biosynthetic process"/>
    <property type="evidence" value="ECO:0007669"/>
    <property type="project" value="UniProtKB-UniPathway"/>
</dbReference>